<feature type="region of interest" description="Disordered" evidence="2">
    <location>
        <begin position="80"/>
        <end position="106"/>
    </location>
</feature>
<dbReference type="Proteomes" id="UP000188320">
    <property type="component" value="Unassembled WGS sequence"/>
</dbReference>
<protein>
    <submittedName>
        <fullName evidence="3">Uncharacterized protein</fullName>
    </submittedName>
</protein>
<organism evidence="3 4">
    <name type="scientific">Zancudomyces culisetae</name>
    <name type="common">Gut fungus</name>
    <name type="synonym">Smittium culisetae</name>
    <dbReference type="NCBI Taxonomy" id="1213189"/>
    <lineage>
        <taxon>Eukaryota</taxon>
        <taxon>Fungi</taxon>
        <taxon>Fungi incertae sedis</taxon>
        <taxon>Zoopagomycota</taxon>
        <taxon>Kickxellomycotina</taxon>
        <taxon>Harpellomycetes</taxon>
        <taxon>Harpellales</taxon>
        <taxon>Legeriomycetaceae</taxon>
        <taxon>Zancudomyces</taxon>
    </lineage>
</organism>
<keyword evidence="1" id="KW-0175">Coiled coil</keyword>
<proteinExistence type="predicted"/>
<feature type="compositionally biased region" description="Low complexity" evidence="2">
    <location>
        <begin position="87"/>
        <end position="98"/>
    </location>
</feature>
<gene>
    <name evidence="3" type="ORF">AX774_g8176</name>
</gene>
<keyword evidence="4" id="KW-1185">Reference proteome</keyword>
<evidence type="ECO:0000256" key="2">
    <source>
        <dbReference type="SAM" id="MobiDB-lite"/>
    </source>
</evidence>
<sequence>MKYNRLVLETNKYKALSRALQESLADKTAQSNDLKQQVDKREEEIQVYKYYKNDLELVRDKVKCLQRKLAAEKKRNLRVEGIQQQVDDSSNNNDNPSPFEVQSPSIHSDTASFSLSSTINPLGKLTKTIYGLNNNDNCNVSDQDPNKVLSANSNSNSNSINPFKLTSTNSPKALRNPARNSASITNNKLKRQLQLSFSPLSKKGKFFL</sequence>
<evidence type="ECO:0000313" key="4">
    <source>
        <dbReference type="Proteomes" id="UP000188320"/>
    </source>
</evidence>
<feature type="region of interest" description="Disordered" evidence="2">
    <location>
        <begin position="141"/>
        <end position="186"/>
    </location>
</feature>
<dbReference type="EMBL" id="LSSK01001925">
    <property type="protein sequence ID" value="OMH78442.1"/>
    <property type="molecule type" value="Genomic_DNA"/>
</dbReference>
<reference evidence="4" key="1">
    <citation type="submission" date="2017-01" db="EMBL/GenBank/DDBJ databases">
        <authorList>
            <person name="Wang Y."/>
            <person name="White M."/>
            <person name="Kvist S."/>
            <person name="Moncalvo J.-M."/>
        </authorList>
    </citation>
    <scope>NUCLEOTIDE SEQUENCE [LARGE SCALE GENOMIC DNA]</scope>
    <source>
        <strain evidence="4">COL-18-3</strain>
    </source>
</reference>
<dbReference type="AlphaFoldDB" id="A0A1R1PC49"/>
<feature type="coiled-coil region" evidence="1">
    <location>
        <begin position="17"/>
        <end position="75"/>
    </location>
</feature>
<comment type="caution">
    <text evidence="3">The sequence shown here is derived from an EMBL/GenBank/DDBJ whole genome shotgun (WGS) entry which is preliminary data.</text>
</comment>
<evidence type="ECO:0000313" key="3">
    <source>
        <dbReference type="EMBL" id="OMH78442.1"/>
    </source>
</evidence>
<accession>A0A1R1PC49</accession>
<feature type="compositionally biased region" description="Low complexity" evidence="2">
    <location>
        <begin position="150"/>
        <end position="161"/>
    </location>
</feature>
<evidence type="ECO:0000256" key="1">
    <source>
        <dbReference type="SAM" id="Coils"/>
    </source>
</evidence>
<name>A0A1R1PC49_ZANCU</name>